<dbReference type="Gene3D" id="2.60.40.10">
    <property type="entry name" value="Immunoglobulins"/>
    <property type="match status" value="1"/>
</dbReference>
<dbReference type="AlphaFoldDB" id="A0A8K0SKD0"/>
<dbReference type="GO" id="GO:0016020">
    <property type="term" value="C:membrane"/>
    <property type="evidence" value="ECO:0007669"/>
    <property type="project" value="InterPro"/>
</dbReference>
<dbReference type="PANTHER" id="PTHR43806">
    <property type="entry name" value="PEPTIDASE S8"/>
    <property type="match status" value="1"/>
</dbReference>
<dbReference type="Proteomes" id="UP000813444">
    <property type="component" value="Unassembled WGS sequence"/>
</dbReference>
<protein>
    <submittedName>
        <fullName evidence="12">Peptidase S8/S53 domain-containing protein</fullName>
    </submittedName>
</protein>
<dbReference type="PROSITE" id="PS00137">
    <property type="entry name" value="SUBTILASE_HIS"/>
    <property type="match status" value="1"/>
</dbReference>
<sequence length="877" mass="93752">MMNAVKLLGLFALVPLALAIDRDIAEPLTVPGAFIVEFADGHDATKFRRQAPGFDTRLDLDFELFKGMSIQLHNTDNADEAAASLASLSGVKSIWPVTVVPPPNPEVHIIPGADSESLRRGGGNSSEVPYSTHVMTQVDKMHAKGITGKGIKIAIVDTGIDYEHPLLGGCFGEGCLIESGYDLVGDNYNGTNQPVPDADPMDNCFGHGTHVAGIIAAEDNELGFRGAAPGVRIAAYRVFGCDGGVSTDVLVAAFNRAYEEGADIITASIGANFGWSSAPWAIAASRIVEKGVPCTLSAGNDGSEGLFHSQSAAIGKGVTSVASFQNTKLPLSLLESFETIDDGPRTAFPYDACGGDNFDGVARPLWAVGFNTTSDDDACYPLPDDTPDLSEYHVLVRRATCGPFDQAENLIAKGARSIIVYETGLDTSCIYVANMNDVEAAAMVPKEIGEAWVEALAGGANITVELISRDQATPIVYTQDGGPTAGAASFLTSWGPSYEMEASPKIGAPGGNILSTYPRALGNYAVFSGTSMACPFAAAAFALVAEARGTREPAVIENLLTSTAKAQRFQQVRNGEAVFQDFLAPPLQQGAGLIQVYDAAYGTTMSLEPSNLSFNDTDNFVESRSFTLTNHGSKQVTYRVSHVPTHSFYALPENRRLPSRYPTQSQPEHGDVVFSASELTIPAGKSATVEVTASPPEGLDANRYALWSGYIALNGSDGTSLSLSYHGLVGSLHNAVAIDEDNTYLTVSTGESACPNRIYTLPPHGIIVDAWDKPLPQLYANLYWGTAKMTGELVRLSNTTQSNETGESIGQLAGFPVQWASRGFWTWVWYGRLSDGQYAPVGRYKIVVKALRIFGDESKDEDWQVVETMPFRIRYEE</sequence>
<dbReference type="PRINTS" id="PR00723">
    <property type="entry name" value="SUBTILISIN"/>
</dbReference>
<evidence type="ECO:0000256" key="9">
    <source>
        <dbReference type="SAM" id="SignalP"/>
    </source>
</evidence>
<dbReference type="InterPro" id="IPR036852">
    <property type="entry name" value="Peptidase_S8/S53_dom_sf"/>
</dbReference>
<feature type="active site" description="Charge relay system" evidence="6 7">
    <location>
        <position position="157"/>
    </location>
</feature>
<feature type="active site" description="Charge relay system" evidence="6 7">
    <location>
        <position position="207"/>
    </location>
</feature>
<comment type="caution">
    <text evidence="12">The sequence shown here is derived from an EMBL/GenBank/DDBJ whole genome shotgun (WGS) entry which is preliminary data.</text>
</comment>
<dbReference type="PROSITE" id="PS00136">
    <property type="entry name" value="SUBTILASE_ASP"/>
    <property type="match status" value="1"/>
</dbReference>
<evidence type="ECO:0000256" key="1">
    <source>
        <dbReference type="ARBA" id="ARBA00011073"/>
    </source>
</evidence>
<accession>A0A8K0SKD0</accession>
<dbReference type="GO" id="GO:0004252">
    <property type="term" value="F:serine-type endopeptidase activity"/>
    <property type="evidence" value="ECO:0007669"/>
    <property type="project" value="UniProtKB-UniRule"/>
</dbReference>
<organism evidence="12 13">
    <name type="scientific">Stachybotrys elegans</name>
    <dbReference type="NCBI Taxonomy" id="80388"/>
    <lineage>
        <taxon>Eukaryota</taxon>
        <taxon>Fungi</taxon>
        <taxon>Dikarya</taxon>
        <taxon>Ascomycota</taxon>
        <taxon>Pezizomycotina</taxon>
        <taxon>Sordariomycetes</taxon>
        <taxon>Hypocreomycetidae</taxon>
        <taxon>Hypocreales</taxon>
        <taxon>Stachybotryaceae</taxon>
        <taxon>Stachybotrys</taxon>
    </lineage>
</organism>
<evidence type="ECO:0000256" key="3">
    <source>
        <dbReference type="ARBA" id="ARBA00022729"/>
    </source>
</evidence>
<evidence type="ECO:0000256" key="4">
    <source>
        <dbReference type="ARBA" id="ARBA00022801"/>
    </source>
</evidence>
<keyword evidence="4 7" id="KW-0378">Hydrolase</keyword>
<dbReference type="InterPro" id="IPR013783">
    <property type="entry name" value="Ig-like_fold"/>
</dbReference>
<dbReference type="PROSITE" id="PS00138">
    <property type="entry name" value="SUBTILASE_SER"/>
    <property type="match status" value="1"/>
</dbReference>
<feature type="active site" description="Charge relay system" evidence="6 7">
    <location>
        <position position="531"/>
    </location>
</feature>
<dbReference type="InterPro" id="IPR000209">
    <property type="entry name" value="Peptidase_S8/S53_dom"/>
</dbReference>
<dbReference type="InterPro" id="IPR010435">
    <property type="entry name" value="C5a/SBT2-like_Fn3"/>
</dbReference>
<keyword evidence="3 9" id="KW-0732">Signal</keyword>
<feature type="domain" description="Peptidase S8/S53" evidence="10">
    <location>
        <begin position="148"/>
        <end position="567"/>
    </location>
</feature>
<dbReference type="InterPro" id="IPR023827">
    <property type="entry name" value="Peptidase_S8_Asp-AS"/>
</dbReference>
<keyword evidence="13" id="KW-1185">Reference proteome</keyword>
<proteinExistence type="inferred from homology"/>
<dbReference type="Gene3D" id="3.50.30.30">
    <property type="match status" value="1"/>
</dbReference>
<feature type="domain" description="C5a peptidase/Subtilisin-like protease SBT2-like Fn3-like" evidence="11">
    <location>
        <begin position="613"/>
        <end position="724"/>
    </location>
</feature>
<dbReference type="Gene3D" id="3.40.50.200">
    <property type="entry name" value="Peptidase S8/S53 domain"/>
    <property type="match status" value="1"/>
</dbReference>
<evidence type="ECO:0000256" key="7">
    <source>
        <dbReference type="PROSITE-ProRule" id="PRU01240"/>
    </source>
</evidence>
<dbReference type="Pfam" id="PF00082">
    <property type="entry name" value="Peptidase_S8"/>
    <property type="match status" value="1"/>
</dbReference>
<evidence type="ECO:0000313" key="13">
    <source>
        <dbReference type="Proteomes" id="UP000813444"/>
    </source>
</evidence>
<evidence type="ECO:0000259" key="11">
    <source>
        <dbReference type="Pfam" id="PF06280"/>
    </source>
</evidence>
<feature type="chain" id="PRO_5035443556" evidence="9">
    <location>
        <begin position="20"/>
        <end position="877"/>
    </location>
</feature>
<dbReference type="EMBL" id="JAGPNK010000012">
    <property type="protein sequence ID" value="KAH7310748.1"/>
    <property type="molecule type" value="Genomic_DNA"/>
</dbReference>
<dbReference type="InterPro" id="IPR023828">
    <property type="entry name" value="Peptidase_S8_Ser-AS"/>
</dbReference>
<dbReference type="CDD" id="cd02124">
    <property type="entry name" value="PA_PoS1_like"/>
    <property type="match status" value="1"/>
</dbReference>
<evidence type="ECO:0000256" key="8">
    <source>
        <dbReference type="RuleBase" id="RU003355"/>
    </source>
</evidence>
<evidence type="ECO:0000313" key="12">
    <source>
        <dbReference type="EMBL" id="KAH7310748.1"/>
    </source>
</evidence>
<dbReference type="PANTHER" id="PTHR43806:SF66">
    <property type="entry name" value="SERIN ENDOPEPTIDASE"/>
    <property type="match status" value="1"/>
</dbReference>
<gene>
    <name evidence="12" type="ORF">B0I35DRAFT_439631</name>
</gene>
<dbReference type="SUPFAM" id="SSF52743">
    <property type="entry name" value="Subtilisin-like"/>
    <property type="match status" value="1"/>
</dbReference>
<dbReference type="PROSITE" id="PS51892">
    <property type="entry name" value="SUBTILASE"/>
    <property type="match status" value="1"/>
</dbReference>
<evidence type="ECO:0000259" key="10">
    <source>
        <dbReference type="Pfam" id="PF00082"/>
    </source>
</evidence>
<dbReference type="GO" id="GO:0006508">
    <property type="term" value="P:proteolysis"/>
    <property type="evidence" value="ECO:0007669"/>
    <property type="project" value="UniProtKB-KW"/>
</dbReference>
<dbReference type="OrthoDB" id="10256524at2759"/>
<dbReference type="CDD" id="cd07489">
    <property type="entry name" value="Peptidases_S8_5"/>
    <property type="match status" value="1"/>
</dbReference>
<reference evidence="12" key="1">
    <citation type="journal article" date="2021" name="Nat. Commun.">
        <title>Genetic determinants of endophytism in the Arabidopsis root mycobiome.</title>
        <authorList>
            <person name="Mesny F."/>
            <person name="Miyauchi S."/>
            <person name="Thiergart T."/>
            <person name="Pickel B."/>
            <person name="Atanasova L."/>
            <person name="Karlsson M."/>
            <person name="Huettel B."/>
            <person name="Barry K.W."/>
            <person name="Haridas S."/>
            <person name="Chen C."/>
            <person name="Bauer D."/>
            <person name="Andreopoulos W."/>
            <person name="Pangilinan J."/>
            <person name="LaButti K."/>
            <person name="Riley R."/>
            <person name="Lipzen A."/>
            <person name="Clum A."/>
            <person name="Drula E."/>
            <person name="Henrissat B."/>
            <person name="Kohler A."/>
            <person name="Grigoriev I.V."/>
            <person name="Martin F.M."/>
            <person name="Hacquard S."/>
        </authorList>
    </citation>
    <scope>NUCLEOTIDE SEQUENCE</scope>
    <source>
        <strain evidence="12">MPI-CAGE-CH-0235</strain>
    </source>
</reference>
<dbReference type="InterPro" id="IPR015500">
    <property type="entry name" value="Peptidase_S8_subtilisin-rel"/>
</dbReference>
<keyword evidence="2 7" id="KW-0645">Protease</keyword>
<dbReference type="InterPro" id="IPR050131">
    <property type="entry name" value="Peptidase_S8_subtilisin-like"/>
</dbReference>
<evidence type="ECO:0000256" key="6">
    <source>
        <dbReference type="PIRSR" id="PIRSR615500-1"/>
    </source>
</evidence>
<dbReference type="InterPro" id="IPR034187">
    <property type="entry name" value="Peptidases_S8_5"/>
</dbReference>
<dbReference type="Pfam" id="PF06280">
    <property type="entry name" value="fn3_5"/>
    <property type="match status" value="1"/>
</dbReference>
<name>A0A8K0SKD0_9HYPO</name>
<evidence type="ECO:0000256" key="2">
    <source>
        <dbReference type="ARBA" id="ARBA00022670"/>
    </source>
</evidence>
<keyword evidence="5 7" id="KW-0720">Serine protease</keyword>
<evidence type="ECO:0000256" key="5">
    <source>
        <dbReference type="ARBA" id="ARBA00022825"/>
    </source>
</evidence>
<feature type="signal peptide" evidence="9">
    <location>
        <begin position="1"/>
        <end position="19"/>
    </location>
</feature>
<comment type="similarity">
    <text evidence="1 7 8">Belongs to the peptidase S8 family.</text>
</comment>
<dbReference type="InterPro" id="IPR022398">
    <property type="entry name" value="Peptidase_S8_His-AS"/>
</dbReference>